<dbReference type="PROSITE" id="PS51007">
    <property type="entry name" value="CYTC"/>
    <property type="match status" value="1"/>
</dbReference>
<dbReference type="GO" id="GO:0046872">
    <property type="term" value="F:metal ion binding"/>
    <property type="evidence" value="ECO:0007669"/>
    <property type="project" value="UniProtKB-KW"/>
</dbReference>
<comment type="similarity">
    <text evidence="1">Belongs to the SCO1/2 family.</text>
</comment>
<dbReference type="Gene3D" id="1.10.760.10">
    <property type="entry name" value="Cytochrome c-like domain"/>
    <property type="match status" value="1"/>
</dbReference>
<keyword evidence="4 7" id="KW-0408">Iron</keyword>
<dbReference type="AlphaFoldDB" id="A0A1Y5T6M4"/>
<protein>
    <recommendedName>
        <fullName evidence="9">Cytochrome c domain-containing protein</fullName>
    </recommendedName>
</protein>
<keyword evidence="11" id="KW-1185">Reference proteome</keyword>
<feature type="compositionally biased region" description="Basic and acidic residues" evidence="8">
    <location>
        <begin position="310"/>
        <end position="356"/>
    </location>
</feature>
<evidence type="ECO:0000256" key="5">
    <source>
        <dbReference type="PIRSR" id="PIRSR603782-1"/>
    </source>
</evidence>
<feature type="binding site" evidence="5">
    <location>
        <position position="74"/>
    </location>
    <ligand>
        <name>Cu cation</name>
        <dbReference type="ChEBI" id="CHEBI:23378"/>
    </ligand>
</feature>
<evidence type="ECO:0000256" key="4">
    <source>
        <dbReference type="ARBA" id="ARBA00023004"/>
    </source>
</evidence>
<evidence type="ECO:0000313" key="11">
    <source>
        <dbReference type="Proteomes" id="UP000193870"/>
    </source>
</evidence>
<dbReference type="InterPro" id="IPR003782">
    <property type="entry name" value="SCO1/SenC"/>
</dbReference>
<evidence type="ECO:0000259" key="9">
    <source>
        <dbReference type="PROSITE" id="PS51007"/>
    </source>
</evidence>
<dbReference type="Pfam" id="PF02630">
    <property type="entry name" value="SCO1-SenC"/>
    <property type="match status" value="1"/>
</dbReference>
<dbReference type="InterPro" id="IPR009056">
    <property type="entry name" value="Cyt_c-like_dom"/>
</dbReference>
<evidence type="ECO:0000256" key="8">
    <source>
        <dbReference type="SAM" id="MobiDB-lite"/>
    </source>
</evidence>
<keyword evidence="2 7" id="KW-0349">Heme</keyword>
<keyword evidence="6" id="KW-1015">Disulfide bond</keyword>
<dbReference type="PANTHER" id="PTHR12151">
    <property type="entry name" value="ELECTRON TRANSPORT PROTIN SCO1/SENC FAMILY MEMBER"/>
    <property type="match status" value="1"/>
</dbReference>
<evidence type="ECO:0000256" key="6">
    <source>
        <dbReference type="PIRSR" id="PIRSR603782-2"/>
    </source>
</evidence>
<proteinExistence type="inferred from homology"/>
<feature type="domain" description="Cytochrome c" evidence="9">
    <location>
        <begin position="206"/>
        <end position="298"/>
    </location>
</feature>
<reference evidence="10 11" key="1">
    <citation type="submission" date="2017-03" db="EMBL/GenBank/DDBJ databases">
        <authorList>
            <person name="Afonso C.L."/>
            <person name="Miller P.J."/>
            <person name="Scott M.A."/>
            <person name="Spackman E."/>
            <person name="Goraichik I."/>
            <person name="Dimitrov K.M."/>
            <person name="Suarez D.L."/>
            <person name="Swayne D.E."/>
        </authorList>
    </citation>
    <scope>NUCLEOTIDE SEQUENCE [LARGE SCALE GENOMIC DNA]</scope>
    <source>
        <strain evidence="10 11">CECT 7066</strain>
    </source>
</reference>
<dbReference type="Pfam" id="PF00034">
    <property type="entry name" value="Cytochrom_C"/>
    <property type="match status" value="1"/>
</dbReference>
<organism evidence="10 11">
    <name type="scientific">Palleronia marisminoris</name>
    <dbReference type="NCBI Taxonomy" id="315423"/>
    <lineage>
        <taxon>Bacteria</taxon>
        <taxon>Pseudomonadati</taxon>
        <taxon>Pseudomonadota</taxon>
        <taxon>Alphaproteobacteria</taxon>
        <taxon>Rhodobacterales</taxon>
        <taxon>Roseobacteraceae</taxon>
        <taxon>Palleronia</taxon>
    </lineage>
</organism>
<dbReference type="InterPro" id="IPR036249">
    <property type="entry name" value="Thioredoxin-like_sf"/>
</dbReference>
<keyword evidence="3 5" id="KW-0479">Metal-binding</keyword>
<dbReference type="SUPFAM" id="SSF52833">
    <property type="entry name" value="Thioredoxin-like"/>
    <property type="match status" value="1"/>
</dbReference>
<evidence type="ECO:0000313" key="10">
    <source>
        <dbReference type="EMBL" id="SLN56977.1"/>
    </source>
</evidence>
<dbReference type="SUPFAM" id="SSF46626">
    <property type="entry name" value="Cytochrome c"/>
    <property type="match status" value="1"/>
</dbReference>
<dbReference type="STRING" id="315423.SAMN04488020_10815"/>
<sequence>MSAGSIRSALAASAASLALILGPAIGMARPWDESYFPNVPLLTQDGETVNFYDDLIDGRIVVVNFVYTDCPDICGLSTARLAQVVDWLGDRVGRDIFVYSISLDPETDTPSRLKAYAAAFGAPSGWTFLTGTRENIDQVRFKLGERSESLSDHRSDMVIGNAATGEWRRTSLMGSLVVATTDVLELDPAWTPPPQQALLDHAPMTVTDEKGESLFITGCAACHTIGRGVRVGPDLAGVTLRRERGWLETYLADPSLMLDRGDPVAVELDTSFPDVRMPDLGLGTEDIADLLHYLESQTSRLGSPLSDVESAAHDHAGHHGHSEDQAHDHEHEHEHDHGSPASGEDRDARVTPDGHGHTHHAGAGAAATN</sequence>
<feature type="region of interest" description="Disordered" evidence="8">
    <location>
        <begin position="301"/>
        <end position="369"/>
    </location>
</feature>
<dbReference type="GO" id="GO:0009055">
    <property type="term" value="F:electron transfer activity"/>
    <property type="evidence" value="ECO:0007669"/>
    <property type="project" value="InterPro"/>
</dbReference>
<evidence type="ECO:0000256" key="3">
    <source>
        <dbReference type="ARBA" id="ARBA00022723"/>
    </source>
</evidence>
<feature type="binding site" evidence="5">
    <location>
        <position position="70"/>
    </location>
    <ligand>
        <name>Cu cation</name>
        <dbReference type="ChEBI" id="CHEBI:23378"/>
    </ligand>
</feature>
<dbReference type="OrthoDB" id="5296507at2"/>
<accession>A0A1Y5T6M4</accession>
<dbReference type="Proteomes" id="UP000193870">
    <property type="component" value="Unassembled WGS sequence"/>
</dbReference>
<evidence type="ECO:0000256" key="2">
    <source>
        <dbReference type="ARBA" id="ARBA00022617"/>
    </source>
</evidence>
<feature type="disulfide bond" description="Redox-active" evidence="6">
    <location>
        <begin position="70"/>
        <end position="74"/>
    </location>
</feature>
<evidence type="ECO:0000256" key="7">
    <source>
        <dbReference type="PROSITE-ProRule" id="PRU00433"/>
    </source>
</evidence>
<gene>
    <name evidence="10" type="ORF">PAM7066_02723</name>
</gene>
<evidence type="ECO:0000256" key="1">
    <source>
        <dbReference type="ARBA" id="ARBA00010996"/>
    </source>
</evidence>
<dbReference type="RefSeq" id="WP_085854734.1">
    <property type="nucleotide sequence ID" value="NZ_FWFV01000008.1"/>
</dbReference>
<dbReference type="PANTHER" id="PTHR12151:SF5">
    <property type="entry name" value="AT19154P"/>
    <property type="match status" value="1"/>
</dbReference>
<dbReference type="InterPro" id="IPR036909">
    <property type="entry name" value="Cyt_c-like_dom_sf"/>
</dbReference>
<dbReference type="GO" id="GO:0020037">
    <property type="term" value="F:heme binding"/>
    <property type="evidence" value="ECO:0007669"/>
    <property type="project" value="InterPro"/>
</dbReference>
<dbReference type="EMBL" id="FWFV01000008">
    <property type="protein sequence ID" value="SLN56977.1"/>
    <property type="molecule type" value="Genomic_DNA"/>
</dbReference>
<keyword evidence="5" id="KW-0186">Copper</keyword>
<dbReference type="Gene3D" id="3.40.30.10">
    <property type="entry name" value="Glutaredoxin"/>
    <property type="match status" value="1"/>
</dbReference>
<name>A0A1Y5T6M4_9RHOB</name>
<dbReference type="CDD" id="cd02968">
    <property type="entry name" value="SCO"/>
    <property type="match status" value="1"/>
</dbReference>